<proteinExistence type="predicted"/>
<dbReference type="Proteomes" id="UP000046395">
    <property type="component" value="Unassembled WGS sequence"/>
</dbReference>
<accession>A0A5S6QJC9</accession>
<evidence type="ECO:0000313" key="2">
    <source>
        <dbReference type="WBParaSite" id="TMUE_2000007308.1"/>
    </source>
</evidence>
<dbReference type="AlphaFoldDB" id="A0A5S6QJC9"/>
<reference evidence="2" key="1">
    <citation type="submission" date="2019-12" db="UniProtKB">
        <authorList>
            <consortium name="WormBaseParasite"/>
        </authorList>
    </citation>
    <scope>IDENTIFICATION</scope>
</reference>
<organism evidence="1 2">
    <name type="scientific">Trichuris muris</name>
    <name type="common">Mouse whipworm</name>
    <dbReference type="NCBI Taxonomy" id="70415"/>
    <lineage>
        <taxon>Eukaryota</taxon>
        <taxon>Metazoa</taxon>
        <taxon>Ecdysozoa</taxon>
        <taxon>Nematoda</taxon>
        <taxon>Enoplea</taxon>
        <taxon>Dorylaimia</taxon>
        <taxon>Trichinellida</taxon>
        <taxon>Trichuridae</taxon>
        <taxon>Trichuris</taxon>
    </lineage>
</organism>
<sequence>MISLVPQFKHAHFHINLMNGMDERLNMTIDLDECLRRKAESPFRTHCLRTICSVFNRVASVVLQLFVRLTVPCGLICSVPIA</sequence>
<dbReference type="WBParaSite" id="TMUE_2000007308.1">
    <property type="protein sequence ID" value="TMUE_2000007308.1"/>
    <property type="gene ID" value="WBGene00288281"/>
</dbReference>
<keyword evidence="1" id="KW-1185">Reference proteome</keyword>
<protein>
    <submittedName>
        <fullName evidence="2">Uncharacterized protein</fullName>
    </submittedName>
</protein>
<evidence type="ECO:0000313" key="1">
    <source>
        <dbReference type="Proteomes" id="UP000046395"/>
    </source>
</evidence>
<name>A0A5S6QJC9_TRIMR</name>